<gene>
    <name evidence="2" type="ORF">AALT52_09515</name>
</gene>
<organism evidence="2 3">
    <name type="scientific">Ligilactobacillus faecis</name>
    <dbReference type="NCBI Taxonomy" id="762833"/>
    <lineage>
        <taxon>Bacteria</taxon>
        <taxon>Bacillati</taxon>
        <taxon>Bacillota</taxon>
        <taxon>Bacilli</taxon>
        <taxon>Lactobacillales</taxon>
        <taxon>Lactobacillaceae</taxon>
        <taxon>Ligilactobacillus</taxon>
    </lineage>
</organism>
<comment type="caution">
    <text evidence="2">The sequence shown here is derived from an EMBL/GenBank/DDBJ whole genome shotgun (WGS) entry which is preliminary data.</text>
</comment>
<accession>A0ABV4DRJ9</accession>
<evidence type="ECO:0000313" key="3">
    <source>
        <dbReference type="Proteomes" id="UP001565236"/>
    </source>
</evidence>
<evidence type="ECO:0008006" key="4">
    <source>
        <dbReference type="Google" id="ProtNLM"/>
    </source>
</evidence>
<dbReference type="Proteomes" id="UP001565236">
    <property type="component" value="Unassembled WGS sequence"/>
</dbReference>
<dbReference type="RefSeq" id="WP_369943147.1">
    <property type="nucleotide sequence ID" value="NZ_JBCLUF010000044.1"/>
</dbReference>
<proteinExistence type="predicted"/>
<reference evidence="2 3" key="1">
    <citation type="submission" date="2024-03" db="EMBL/GenBank/DDBJ databases">
        <title>Mouse gut bacterial collection (mGBC) of GemPharmatech.</title>
        <authorList>
            <person name="He Y."/>
            <person name="Dong L."/>
            <person name="Wu D."/>
            <person name="Gao X."/>
            <person name="Lin Z."/>
        </authorList>
    </citation>
    <scope>NUCLEOTIDE SEQUENCE [LARGE SCALE GENOMIC DNA]</scope>
    <source>
        <strain evidence="2 3">15-30</strain>
    </source>
</reference>
<feature type="transmembrane region" description="Helical" evidence="1">
    <location>
        <begin position="104"/>
        <end position="122"/>
    </location>
</feature>
<feature type="transmembrane region" description="Helical" evidence="1">
    <location>
        <begin position="12"/>
        <end position="29"/>
    </location>
</feature>
<feature type="transmembrane region" description="Helical" evidence="1">
    <location>
        <begin position="71"/>
        <end position="92"/>
    </location>
</feature>
<evidence type="ECO:0000256" key="1">
    <source>
        <dbReference type="SAM" id="Phobius"/>
    </source>
</evidence>
<dbReference type="EMBL" id="JBCLUF010000044">
    <property type="protein sequence ID" value="MEY8663100.1"/>
    <property type="molecule type" value="Genomic_DNA"/>
</dbReference>
<protein>
    <recommendedName>
        <fullName evidence="4">Integral membrane protein</fullName>
    </recommendedName>
</protein>
<keyword evidence="1" id="KW-0812">Transmembrane</keyword>
<evidence type="ECO:0000313" key="2">
    <source>
        <dbReference type="EMBL" id="MEY8663100.1"/>
    </source>
</evidence>
<sequence>MKKFSSERFLEIFLWFVSLSMGLSLLLTLKDMIFEAKNEAFLALEIVLGIVIVLLPKLIAKIFKLYLPPVLYIFFALFIYGSVYLGTIYHFYSVVLYWDKGLHLLSGALLGGFSLAVAGALLDKTVIRRLSPLFLSLYSVAFAVFCGVLWEFYEFTCDSFGMNLQRYMQNGHLLLGRAALMDTMGDLIADFIGAVLFACFIYRQVKKNDSWLTTFFFHKL</sequence>
<feature type="transmembrane region" description="Helical" evidence="1">
    <location>
        <begin position="41"/>
        <end position="59"/>
    </location>
</feature>
<feature type="transmembrane region" description="Helical" evidence="1">
    <location>
        <begin position="173"/>
        <end position="202"/>
    </location>
</feature>
<name>A0ABV4DRJ9_9LACO</name>
<dbReference type="Pfam" id="PF09997">
    <property type="entry name" value="DUF2238"/>
    <property type="match status" value="1"/>
</dbReference>
<keyword evidence="1" id="KW-1133">Transmembrane helix</keyword>
<keyword evidence="1" id="KW-0472">Membrane</keyword>
<feature type="transmembrane region" description="Helical" evidence="1">
    <location>
        <begin position="134"/>
        <end position="153"/>
    </location>
</feature>
<dbReference type="InterPro" id="IPR014509">
    <property type="entry name" value="YjdF-like"/>
</dbReference>
<keyword evidence="3" id="KW-1185">Reference proteome</keyword>